<dbReference type="InterPro" id="IPR006158">
    <property type="entry name" value="Cobalamin-bd"/>
</dbReference>
<gene>
    <name evidence="4" type="ORF">C8D99_106138</name>
</gene>
<protein>
    <submittedName>
        <fullName evidence="4">Methanogenic corrinoid protein MtbC1</fullName>
    </submittedName>
</protein>
<evidence type="ECO:0000256" key="1">
    <source>
        <dbReference type="ARBA" id="ARBA00022723"/>
    </source>
</evidence>
<dbReference type="InterPro" id="IPR036724">
    <property type="entry name" value="Cobalamin-bd_sf"/>
</dbReference>
<evidence type="ECO:0000256" key="2">
    <source>
        <dbReference type="ARBA" id="ARBA00023285"/>
    </source>
</evidence>
<sequence length="358" mass="41257">MSLLMNYEDQRFTRIAQMVFEEQLRRDPGLESQMDERRRKMMYDDVVYNLSFLMTSVYFSDGRIFEGYARWLYELLCNLMKDLDRDRIMEIMTGHYRIMSEILADHAPEILTGDELGKAAEYLDLAIAVTTEAVTDIELSTSFSEGDYYDIRKAYLDALLRSRTKNAHEIIRDARKQGVPLEHIYEKILRKVMHEIGELWHRNVITVDREHYATSVTQTAMSGFFDEIFESPRKNRTLIACAVGSELHEMGIRMLSDMFEYQGWDTFYLGAALPGQAVVEAIGEHKPDLVALSVTMPPYLADCERVVKAIRAAHPGVKIAVGGQAFDTTDELWKKWDIDFYSPSAGELLRWAHKTFAA</sequence>
<dbReference type="GO" id="GO:0046653">
    <property type="term" value="P:tetrahydrofolate metabolic process"/>
    <property type="evidence" value="ECO:0007669"/>
    <property type="project" value="TreeGrafter"/>
</dbReference>
<dbReference type="Gene3D" id="3.40.50.280">
    <property type="entry name" value="Cobalamin-binding domain"/>
    <property type="match status" value="1"/>
</dbReference>
<dbReference type="GO" id="GO:0050667">
    <property type="term" value="P:homocysteine metabolic process"/>
    <property type="evidence" value="ECO:0007669"/>
    <property type="project" value="TreeGrafter"/>
</dbReference>
<dbReference type="InterPro" id="IPR003759">
    <property type="entry name" value="Cbl-bd_cap"/>
</dbReference>
<dbReference type="EMBL" id="SORI01000006">
    <property type="protein sequence ID" value="TDY61283.1"/>
    <property type="molecule type" value="Genomic_DNA"/>
</dbReference>
<dbReference type="Proteomes" id="UP000295066">
    <property type="component" value="Unassembled WGS sequence"/>
</dbReference>
<dbReference type="PANTHER" id="PTHR45833:SF1">
    <property type="entry name" value="METHIONINE SYNTHASE"/>
    <property type="match status" value="1"/>
</dbReference>
<evidence type="ECO:0000313" key="5">
    <source>
        <dbReference type="Proteomes" id="UP000295066"/>
    </source>
</evidence>
<dbReference type="GO" id="GO:0046872">
    <property type="term" value="F:metal ion binding"/>
    <property type="evidence" value="ECO:0007669"/>
    <property type="project" value="UniProtKB-KW"/>
</dbReference>
<keyword evidence="2" id="KW-0170">Cobalt</keyword>
<dbReference type="PANTHER" id="PTHR45833">
    <property type="entry name" value="METHIONINE SYNTHASE"/>
    <property type="match status" value="1"/>
</dbReference>
<dbReference type="AlphaFoldDB" id="A0A4R8M786"/>
<dbReference type="InterPro" id="IPR036594">
    <property type="entry name" value="Meth_synthase_dom"/>
</dbReference>
<keyword evidence="1" id="KW-0479">Metal-binding</keyword>
<organism evidence="4 5">
    <name type="scientific">Aminivibrio pyruvatiphilus</name>
    <dbReference type="NCBI Taxonomy" id="1005740"/>
    <lineage>
        <taxon>Bacteria</taxon>
        <taxon>Thermotogati</taxon>
        <taxon>Synergistota</taxon>
        <taxon>Synergistia</taxon>
        <taxon>Synergistales</taxon>
        <taxon>Aminobacteriaceae</taxon>
        <taxon>Aminivibrio</taxon>
    </lineage>
</organism>
<dbReference type="RefSeq" id="WP_133957331.1">
    <property type="nucleotide sequence ID" value="NZ_SORI01000006.1"/>
</dbReference>
<evidence type="ECO:0000259" key="3">
    <source>
        <dbReference type="PROSITE" id="PS51332"/>
    </source>
</evidence>
<dbReference type="InterPro" id="IPR050554">
    <property type="entry name" value="Met_Synthase/Corrinoid"/>
</dbReference>
<reference evidence="4 5" key="1">
    <citation type="submission" date="2019-03" db="EMBL/GenBank/DDBJ databases">
        <title>Genomic Encyclopedia of Type Strains, Phase IV (KMG-IV): sequencing the most valuable type-strain genomes for metagenomic binning, comparative biology and taxonomic classification.</title>
        <authorList>
            <person name="Goeker M."/>
        </authorList>
    </citation>
    <scope>NUCLEOTIDE SEQUENCE [LARGE SCALE GENOMIC DNA]</scope>
    <source>
        <strain evidence="4 5">DSM 25964</strain>
    </source>
</reference>
<dbReference type="SUPFAM" id="SSF52242">
    <property type="entry name" value="Cobalamin (vitamin B12)-binding domain"/>
    <property type="match status" value="1"/>
</dbReference>
<evidence type="ECO:0000313" key="4">
    <source>
        <dbReference type="EMBL" id="TDY61283.1"/>
    </source>
</evidence>
<dbReference type="OrthoDB" id="5756833at2"/>
<name>A0A4R8M786_9BACT</name>
<proteinExistence type="predicted"/>
<dbReference type="GO" id="GO:0005829">
    <property type="term" value="C:cytosol"/>
    <property type="evidence" value="ECO:0007669"/>
    <property type="project" value="TreeGrafter"/>
</dbReference>
<accession>A0A4R8M786</accession>
<dbReference type="Pfam" id="PF02607">
    <property type="entry name" value="B12-binding_2"/>
    <property type="match status" value="1"/>
</dbReference>
<dbReference type="GO" id="GO:0008705">
    <property type="term" value="F:methionine synthase activity"/>
    <property type="evidence" value="ECO:0007669"/>
    <property type="project" value="TreeGrafter"/>
</dbReference>
<keyword evidence="5" id="KW-1185">Reference proteome</keyword>
<dbReference type="Pfam" id="PF02310">
    <property type="entry name" value="B12-binding"/>
    <property type="match status" value="1"/>
</dbReference>
<dbReference type="Gene3D" id="1.10.1240.10">
    <property type="entry name" value="Methionine synthase domain"/>
    <property type="match status" value="1"/>
</dbReference>
<dbReference type="GO" id="GO:0031419">
    <property type="term" value="F:cobalamin binding"/>
    <property type="evidence" value="ECO:0007669"/>
    <property type="project" value="InterPro"/>
</dbReference>
<dbReference type="PROSITE" id="PS51332">
    <property type="entry name" value="B12_BINDING"/>
    <property type="match status" value="1"/>
</dbReference>
<comment type="caution">
    <text evidence="4">The sequence shown here is derived from an EMBL/GenBank/DDBJ whole genome shotgun (WGS) entry which is preliminary data.</text>
</comment>
<feature type="domain" description="B12-binding" evidence="3">
    <location>
        <begin position="235"/>
        <end position="358"/>
    </location>
</feature>